<gene>
    <name evidence="6" type="ORF">BBD42_08015</name>
</gene>
<dbReference type="PANTHER" id="PTHR11455">
    <property type="entry name" value="CRYPTOCHROME"/>
    <property type="match status" value="1"/>
</dbReference>
<evidence type="ECO:0000256" key="2">
    <source>
        <dbReference type="ARBA" id="ARBA00022827"/>
    </source>
</evidence>
<dbReference type="GO" id="GO:0003677">
    <property type="term" value="F:DNA binding"/>
    <property type="evidence" value="ECO:0007669"/>
    <property type="project" value="TreeGrafter"/>
</dbReference>
<feature type="domain" description="Photolyase/cryptochrome alpha/beta" evidence="5">
    <location>
        <begin position="1"/>
        <end position="129"/>
    </location>
</feature>
<dbReference type="AlphaFoldDB" id="A0A1B2DFF3"/>
<feature type="binding site" evidence="3">
    <location>
        <begin position="379"/>
        <end position="381"/>
    </location>
    <ligand>
        <name>FAD</name>
        <dbReference type="ChEBI" id="CHEBI:57692"/>
    </ligand>
</feature>
<reference evidence="6" key="1">
    <citation type="submission" date="2016-08" db="EMBL/GenBank/DDBJ databases">
        <title>Complete Genome Seqeunce of Paenibacillus sp. BIHB 4019 from tea rhizoplane.</title>
        <authorList>
            <person name="Thakur R."/>
            <person name="Swarnkar M.K."/>
            <person name="Gulati A."/>
        </authorList>
    </citation>
    <scope>NUCLEOTIDE SEQUENCE [LARGE SCALE GENOMIC DNA]</scope>
    <source>
        <strain evidence="6">BIHB4019</strain>
    </source>
</reference>
<dbReference type="GO" id="GO:0003904">
    <property type="term" value="F:deoxyribodipyrimidine photo-lyase activity"/>
    <property type="evidence" value="ECO:0007669"/>
    <property type="project" value="TreeGrafter"/>
</dbReference>
<proteinExistence type="inferred from homology"/>
<keyword evidence="4" id="KW-0157">Chromophore</keyword>
<dbReference type="GO" id="GO:0071949">
    <property type="term" value="F:FAD binding"/>
    <property type="evidence" value="ECO:0007669"/>
    <property type="project" value="TreeGrafter"/>
</dbReference>
<dbReference type="InterPro" id="IPR005101">
    <property type="entry name" value="Cryptochr/Photolyase_FAD-bd"/>
</dbReference>
<dbReference type="SUPFAM" id="SSF48173">
    <property type="entry name" value="Cryptochrome/photolyase FAD-binding domain"/>
    <property type="match status" value="1"/>
</dbReference>
<dbReference type="InterPro" id="IPR006050">
    <property type="entry name" value="DNA_photolyase_N"/>
</dbReference>
<evidence type="ECO:0000313" key="6">
    <source>
        <dbReference type="EMBL" id="ANY66409.1"/>
    </source>
</evidence>
<feature type="binding site" evidence="3">
    <location>
        <position position="283"/>
    </location>
    <ligand>
        <name>FAD</name>
        <dbReference type="ChEBI" id="CHEBI:57692"/>
    </ligand>
</feature>
<accession>A0A1B2DFF3</accession>
<dbReference type="Pfam" id="PF00875">
    <property type="entry name" value="DNA_photolyase"/>
    <property type="match status" value="1"/>
</dbReference>
<evidence type="ECO:0000256" key="1">
    <source>
        <dbReference type="ARBA" id="ARBA00022630"/>
    </source>
</evidence>
<comment type="cofactor">
    <cofactor evidence="3">
        <name>FAD</name>
        <dbReference type="ChEBI" id="CHEBI:57692"/>
    </cofactor>
    <text evidence="3">Binds 1 FAD per subunit.</text>
</comment>
<dbReference type="PANTHER" id="PTHR11455:SF9">
    <property type="entry name" value="CRYPTOCHROME CIRCADIAN CLOCK 5 ISOFORM X1"/>
    <property type="match status" value="1"/>
</dbReference>
<feature type="binding site" evidence="3">
    <location>
        <position position="241"/>
    </location>
    <ligand>
        <name>FAD</name>
        <dbReference type="ChEBI" id="CHEBI:57692"/>
    </ligand>
</feature>
<dbReference type="RefSeq" id="WP_099517746.1">
    <property type="nucleotide sequence ID" value="NZ_CP016808.1"/>
</dbReference>
<evidence type="ECO:0000256" key="4">
    <source>
        <dbReference type="RuleBase" id="RU004182"/>
    </source>
</evidence>
<dbReference type="Gene3D" id="3.40.50.620">
    <property type="entry name" value="HUPs"/>
    <property type="match status" value="1"/>
</dbReference>
<feature type="binding site" evidence="3">
    <location>
        <begin position="286"/>
        <end position="293"/>
    </location>
    <ligand>
        <name>FAD</name>
        <dbReference type="ChEBI" id="CHEBI:57692"/>
    </ligand>
</feature>
<protein>
    <submittedName>
        <fullName evidence="6">Deoxyribodipyrimidine photolyase</fullName>
    </submittedName>
</protein>
<evidence type="ECO:0000259" key="5">
    <source>
        <dbReference type="PROSITE" id="PS51645"/>
    </source>
</evidence>
<dbReference type="InterPro" id="IPR036155">
    <property type="entry name" value="Crypto/Photolyase_N_sf"/>
</dbReference>
<keyword evidence="2 3" id="KW-0274">FAD</keyword>
<dbReference type="Gene3D" id="1.25.40.80">
    <property type="match status" value="1"/>
</dbReference>
<dbReference type="Pfam" id="PF03441">
    <property type="entry name" value="FAD_binding_7"/>
    <property type="match status" value="1"/>
</dbReference>
<keyword evidence="1 3" id="KW-0285">Flavoprotein</keyword>
<dbReference type="PRINTS" id="PR00147">
    <property type="entry name" value="DNAPHOTLYASE"/>
</dbReference>
<name>A0A1B2DFF3_9BACL</name>
<evidence type="ECO:0000256" key="3">
    <source>
        <dbReference type="PIRSR" id="PIRSR602081-1"/>
    </source>
</evidence>
<dbReference type="InterPro" id="IPR014729">
    <property type="entry name" value="Rossmann-like_a/b/a_fold"/>
</dbReference>
<dbReference type="InterPro" id="IPR036134">
    <property type="entry name" value="Crypto/Photolyase_FAD-like_sf"/>
</dbReference>
<dbReference type="PROSITE" id="PS51645">
    <property type="entry name" value="PHR_CRY_ALPHA_BETA"/>
    <property type="match status" value="1"/>
</dbReference>
<comment type="similarity">
    <text evidence="4">Belongs to the DNA photolyase family.</text>
</comment>
<dbReference type="InterPro" id="IPR002081">
    <property type="entry name" value="Cryptochrome/DNA_photolyase_1"/>
</dbReference>
<keyword evidence="6" id="KW-0456">Lyase</keyword>
<organism evidence="6">
    <name type="scientific">Paenibacillus sp. BIHB 4019</name>
    <dbReference type="NCBI Taxonomy" id="1870819"/>
    <lineage>
        <taxon>Bacteria</taxon>
        <taxon>Bacillati</taxon>
        <taxon>Bacillota</taxon>
        <taxon>Bacilli</taxon>
        <taxon>Bacillales</taxon>
        <taxon>Paenibacillaceae</taxon>
        <taxon>Paenibacillus</taxon>
    </lineage>
</organism>
<dbReference type="EMBL" id="CP016808">
    <property type="protein sequence ID" value="ANY66409.1"/>
    <property type="molecule type" value="Genomic_DNA"/>
</dbReference>
<sequence length="463" mass="52936">MYVYIHRKDLRSNDLRSFDYLRRSGQRGFHLLIIDPALADGDRLSCHSGRTFLTQAASLLEQYKAAGEQLHVLYGDPAAITDALLQAHPIEEVVVHMDYTPYARARDHAIQQVVRAAGRRWMPLEDAPLADLEELHTFSRRSEPYKVFTPFYRMWQSFMQSHYSPAGETTLQQLNTLKNIDASMAERFSLPREHSAAPALLQLADNIQRGQSHEAGNPAALETLHAADALEQFLNRRLAGYADSRDQFAVGQTSHLARYLNTGALSARQAYEAAQQQFGAEAWIRQLAWRDFFLYQGKYNEDFYRYEQKFDLSALSDQHFEAWSEGKTGIPVIDAAMKQLNETGEMPNRLRMVAAMFLTKNLLCPFTLGEQYFRRQLADYDHTLNRGGWLWSSSLGYDAAPYFRIMNPATQSAAHDPSGTYIRRWLPELAHLPDKQIHLPQPHAIVDLKASRARAIEIYKEIV</sequence>
<dbReference type="SUPFAM" id="SSF52425">
    <property type="entry name" value="Cryptochrome/photolyase, N-terminal domain"/>
    <property type="match status" value="1"/>
</dbReference>
<dbReference type="Gene3D" id="1.10.579.10">
    <property type="entry name" value="DNA Cyclobutane Dipyrimidine Photolyase, subunit A, domain 3"/>
    <property type="match status" value="1"/>
</dbReference>